<dbReference type="Pfam" id="PF07494">
    <property type="entry name" value="Reg_prop"/>
    <property type="match status" value="1"/>
</dbReference>
<dbReference type="SMART" id="SM00091">
    <property type="entry name" value="PAS"/>
    <property type="match status" value="1"/>
</dbReference>
<dbReference type="InterPro" id="IPR035965">
    <property type="entry name" value="PAS-like_dom_sf"/>
</dbReference>
<organism evidence="6 7">
    <name type="scientific">Solilutibacter oculi</name>
    <dbReference type="NCBI Taxonomy" id="2698682"/>
    <lineage>
        <taxon>Bacteria</taxon>
        <taxon>Pseudomonadati</taxon>
        <taxon>Pseudomonadota</taxon>
        <taxon>Gammaproteobacteria</taxon>
        <taxon>Lysobacterales</taxon>
        <taxon>Lysobacteraceae</taxon>
        <taxon>Solilutibacter</taxon>
    </lineage>
</organism>
<gene>
    <name evidence="6" type="ORF">DCD74_00115</name>
</gene>
<dbReference type="SMART" id="SM00267">
    <property type="entry name" value="GGDEF"/>
    <property type="match status" value="1"/>
</dbReference>
<feature type="transmembrane region" description="Helical" evidence="1">
    <location>
        <begin position="38"/>
        <end position="57"/>
    </location>
</feature>
<dbReference type="InterPro" id="IPR011123">
    <property type="entry name" value="Y_Y_Y"/>
</dbReference>
<dbReference type="CDD" id="cd01949">
    <property type="entry name" value="GGDEF"/>
    <property type="match status" value="1"/>
</dbReference>
<protein>
    <recommendedName>
        <fullName evidence="8">Diguanylate cyclase</fullName>
    </recommendedName>
</protein>
<dbReference type="EMBL" id="CP029556">
    <property type="protein sequence ID" value="AXA83307.1"/>
    <property type="molecule type" value="Genomic_DNA"/>
</dbReference>
<dbReference type="InterPro" id="IPR000160">
    <property type="entry name" value="GGDEF_dom"/>
</dbReference>
<feature type="domain" description="PAS" evidence="2">
    <location>
        <begin position="979"/>
        <end position="1049"/>
    </location>
</feature>
<reference evidence="7" key="1">
    <citation type="submission" date="2018-05" db="EMBL/GenBank/DDBJ databases">
        <title>Luteimonas pekinense sp. nov., isolated from human Meibomian gland secretions, Beijing, China.</title>
        <authorList>
            <person name="Wen T."/>
            <person name="Bai H."/>
            <person name="Lv H."/>
        </authorList>
    </citation>
    <scope>NUCLEOTIDE SEQUENCE [LARGE SCALE GENOMIC DNA]</scope>
    <source>
        <strain evidence="7">83-4</strain>
    </source>
</reference>
<dbReference type="Proteomes" id="UP000251842">
    <property type="component" value="Chromosome"/>
</dbReference>
<dbReference type="Pfam" id="PF00990">
    <property type="entry name" value="GGDEF"/>
    <property type="match status" value="1"/>
</dbReference>
<proteinExistence type="predicted"/>
<evidence type="ECO:0000313" key="7">
    <source>
        <dbReference type="Proteomes" id="UP000251842"/>
    </source>
</evidence>
<dbReference type="SUPFAM" id="SSF50998">
    <property type="entry name" value="Quinoprotein alcohol dehydrogenase-like"/>
    <property type="match status" value="1"/>
</dbReference>
<dbReference type="SMART" id="SM00086">
    <property type="entry name" value="PAC"/>
    <property type="match status" value="2"/>
</dbReference>
<dbReference type="PANTHER" id="PTHR44757:SF2">
    <property type="entry name" value="BIOFILM ARCHITECTURE MAINTENANCE PROTEIN MBAA"/>
    <property type="match status" value="1"/>
</dbReference>
<evidence type="ECO:0008006" key="8">
    <source>
        <dbReference type="Google" id="ProtNLM"/>
    </source>
</evidence>
<evidence type="ECO:0000313" key="6">
    <source>
        <dbReference type="EMBL" id="AXA83307.1"/>
    </source>
</evidence>
<dbReference type="InterPro" id="IPR000014">
    <property type="entry name" value="PAS"/>
</dbReference>
<dbReference type="InterPro" id="IPR015943">
    <property type="entry name" value="WD40/YVTN_repeat-like_dom_sf"/>
</dbReference>
<dbReference type="InterPro" id="IPR052155">
    <property type="entry name" value="Biofilm_reg_signaling"/>
</dbReference>
<evidence type="ECO:0000259" key="3">
    <source>
        <dbReference type="PROSITE" id="PS50113"/>
    </source>
</evidence>
<dbReference type="SUPFAM" id="SSF55785">
    <property type="entry name" value="PYP-like sensor domain (PAS domain)"/>
    <property type="match status" value="2"/>
</dbReference>
<dbReference type="SUPFAM" id="SSF63829">
    <property type="entry name" value="Calcium-dependent phosphotriesterase"/>
    <property type="match status" value="1"/>
</dbReference>
<evidence type="ECO:0000259" key="4">
    <source>
        <dbReference type="PROSITE" id="PS50883"/>
    </source>
</evidence>
<sequence>MSVAAHTFTGAGGIVIPYMRRFDRPLPIPPVHRRSSLWPLRVMLLVVFGLIIASAHAQIRQYSFHPVGTEYGLSQNTPNAIVQDPLGFIWIATGGGLNRFDGNQYRVFRHGDNQDSIPENQVTTLAIDGTTLWMGFRSQYIARMDVRDGRVQRYLHPGVARRTPLTPIRALLAQDHKLWIAVEGGVDVLDTATGAITEVLPHDPANDAGAQSLSFDAGGRLLLARGRELLHIERGKAKMIATADAPIFRLLRDHDGALWVAGENGLYRLGRLDALEKAWPLASHPALPDAPNLTALVEAPDGALWLATAEQGLVRYLPADGSANRIVRQTGVPGTLQENSFTSLLVDGGGTLWIGGSYLGPMHTHTNGDRFPYIYSLGGDRERDLRVISIRGMAQDTAGNAWIATDDSRLVRMSPSLPPVFTEFTDALRRTFPEKARRSNAPARIFQFIPKSDTAFWVATSHGLASMDTRDGHFEEVDLPLDNHMVTDIARDARGRLYLGVHRRGLYRYDPVDGSLVAFALPGDRTSVEKIINAILIDRQGLVWVGSNGGLMRLDPRSGRMQRWYMSAGRDDSLASNSILSLIQDRHGTIWLGTMAGLNRVLPKAGDGLAFTSVLTGLAGLETPPTVFSILEGPAGYLWLGTDSGLLRYDADRAQVERYSTEQGLQAQEFNTQSALRLRDGRLMMGGVRGINLFDPRSQQPKPALAPLQVIASRVGNEAWNEWPLDAAGGLRHLALADPDQTLRIRAQRMDFGGFSRTRYRYRLVPHDSRWTDNGTLDEFAYGRLPAGDYQLQIQATDRRGDWGGDILTIPVHVATAWWRTRSMIALYAVLASLIALAVLLTWTRRRALEKRQNQATRERETRLSLALWGASESFWDYDIESNRLTVSYNPYEESTENVIHAVHIHPEDEPLVLARLRRYLNEGASGTLTSQHRVRYADRDWHWVSTRGRAVRWDAQGGVQSISGTARDVTARLAAEHAQRIAIEVFQNMAEAVTVLDEGFRIVSTNDAFSTITGYPGDALAGEHIDLLFGSEQARTAADIMQQRLIAEGQWTGELWHRHRNGHDFLCKVQATLVTQSTLAVEGNDIHYVLVLGDVTEQRRAEQELRQLANYDPLTELPNRSLFNRRLAEAIASHRNGRQFAVMFLDLDRFKDINDSLGHAIGDQVLRATAERLRGITASEQLVARLGGDEFTVIVPRMESPQDTYRVAREILAGFARPLTLENGLEFAISPSIGISVFPDDGIDADTLVRQADTAMYQAKADGRQMYRRYHPDMDAQAIQRLRMSTLLRGATERGETWLVYQPRWCLRTGVITGVEALLRWRHPELGDVAPDVFIPLAEDTGLINALGTWVANEACRDLAEWDAAGLPSVKMGINVSAAQLMREDFPGFITRCADVRGIAPDRIELEITESVLMERPQLAGELLQRLRAIGIQIAIDDFGTGYSSLAYLRGLPVNTLKIDRAFVSDLAHDPRDEAIIIAIITMAHSMGMKVVAEGVETEAQLAQLRRHGCDEAQGFLLARPMEAADCRAFLQRHASRRLDHPPAP</sequence>
<feature type="domain" description="EAL" evidence="4">
    <location>
        <begin position="1282"/>
        <end position="1536"/>
    </location>
</feature>
<dbReference type="InterPro" id="IPR000700">
    <property type="entry name" value="PAS-assoc_C"/>
</dbReference>
<keyword evidence="1" id="KW-0812">Transmembrane</keyword>
<dbReference type="NCBIfam" id="TIGR00229">
    <property type="entry name" value="sensory_box"/>
    <property type="match status" value="1"/>
</dbReference>
<keyword evidence="1" id="KW-1133">Transmembrane helix</keyword>
<dbReference type="InterPro" id="IPR029787">
    <property type="entry name" value="Nucleotide_cyclase"/>
</dbReference>
<dbReference type="Pfam" id="PF00563">
    <property type="entry name" value="EAL"/>
    <property type="match status" value="1"/>
</dbReference>
<feature type="domain" description="PAC" evidence="3">
    <location>
        <begin position="1052"/>
        <end position="1108"/>
    </location>
</feature>
<evidence type="ECO:0000259" key="5">
    <source>
        <dbReference type="PROSITE" id="PS50887"/>
    </source>
</evidence>
<dbReference type="SMART" id="SM00052">
    <property type="entry name" value="EAL"/>
    <property type="match status" value="1"/>
</dbReference>
<dbReference type="Gene3D" id="3.20.20.450">
    <property type="entry name" value="EAL domain"/>
    <property type="match status" value="1"/>
</dbReference>
<name>A0A344J2P7_9GAMM</name>
<dbReference type="PROSITE" id="PS50887">
    <property type="entry name" value="GGDEF"/>
    <property type="match status" value="1"/>
</dbReference>
<dbReference type="PROSITE" id="PS50883">
    <property type="entry name" value="EAL"/>
    <property type="match status" value="1"/>
</dbReference>
<dbReference type="OrthoDB" id="197861at2"/>
<dbReference type="Gene3D" id="3.30.450.20">
    <property type="entry name" value="PAS domain"/>
    <property type="match status" value="2"/>
</dbReference>
<feature type="domain" description="GGDEF" evidence="5">
    <location>
        <begin position="1139"/>
        <end position="1273"/>
    </location>
</feature>
<dbReference type="PROSITE" id="PS50112">
    <property type="entry name" value="PAS"/>
    <property type="match status" value="1"/>
</dbReference>
<evidence type="ECO:0000259" key="2">
    <source>
        <dbReference type="PROSITE" id="PS50112"/>
    </source>
</evidence>
<dbReference type="InterPro" id="IPR043128">
    <property type="entry name" value="Rev_trsase/Diguanyl_cyclase"/>
</dbReference>
<dbReference type="InterPro" id="IPR013655">
    <property type="entry name" value="PAS_fold_3"/>
</dbReference>
<dbReference type="SUPFAM" id="SSF141868">
    <property type="entry name" value="EAL domain-like"/>
    <property type="match status" value="1"/>
</dbReference>
<dbReference type="InterPro" id="IPR011047">
    <property type="entry name" value="Quinoprotein_ADH-like_sf"/>
</dbReference>
<dbReference type="PANTHER" id="PTHR44757">
    <property type="entry name" value="DIGUANYLATE CYCLASE DGCP"/>
    <property type="match status" value="1"/>
</dbReference>
<evidence type="ECO:0000256" key="1">
    <source>
        <dbReference type="SAM" id="Phobius"/>
    </source>
</evidence>
<keyword evidence="1" id="KW-0472">Membrane</keyword>
<dbReference type="InterPro" id="IPR035919">
    <property type="entry name" value="EAL_sf"/>
</dbReference>
<dbReference type="Pfam" id="PF13426">
    <property type="entry name" value="PAS_9"/>
    <property type="match status" value="1"/>
</dbReference>
<dbReference type="NCBIfam" id="TIGR00254">
    <property type="entry name" value="GGDEF"/>
    <property type="match status" value="1"/>
</dbReference>
<dbReference type="Pfam" id="PF07495">
    <property type="entry name" value="Y_Y_Y"/>
    <property type="match status" value="1"/>
</dbReference>
<accession>A0A344J2P7</accession>
<dbReference type="Gene3D" id="3.30.70.270">
    <property type="match status" value="1"/>
</dbReference>
<keyword evidence="7" id="KW-1185">Reference proteome</keyword>
<dbReference type="InterPro" id="IPR011110">
    <property type="entry name" value="Reg_prop"/>
</dbReference>
<dbReference type="PROSITE" id="PS50113">
    <property type="entry name" value="PAC"/>
    <property type="match status" value="1"/>
</dbReference>
<dbReference type="InterPro" id="IPR001610">
    <property type="entry name" value="PAC"/>
</dbReference>
<dbReference type="Pfam" id="PF08447">
    <property type="entry name" value="PAS_3"/>
    <property type="match status" value="1"/>
</dbReference>
<dbReference type="Gene3D" id="2.130.10.10">
    <property type="entry name" value="YVTN repeat-like/Quinoprotein amine dehydrogenase"/>
    <property type="match status" value="2"/>
</dbReference>
<dbReference type="CDD" id="cd00130">
    <property type="entry name" value="PAS"/>
    <property type="match status" value="2"/>
</dbReference>
<dbReference type="CDD" id="cd01948">
    <property type="entry name" value="EAL"/>
    <property type="match status" value="1"/>
</dbReference>
<dbReference type="Gene3D" id="2.60.40.10">
    <property type="entry name" value="Immunoglobulins"/>
    <property type="match status" value="1"/>
</dbReference>
<dbReference type="SUPFAM" id="SSF55073">
    <property type="entry name" value="Nucleotide cyclase"/>
    <property type="match status" value="1"/>
</dbReference>
<dbReference type="InterPro" id="IPR013783">
    <property type="entry name" value="Ig-like_fold"/>
</dbReference>
<dbReference type="InterPro" id="IPR001633">
    <property type="entry name" value="EAL_dom"/>
</dbReference>
<dbReference type="KEGG" id="lue:DCD74_00115"/>